<evidence type="ECO:0000256" key="1">
    <source>
        <dbReference type="SAM" id="MobiDB-lite"/>
    </source>
</evidence>
<sequence>MQHDLDALELLHLGVAGGGEGALEGTHEVHRAVGAVRRAHQDLLEGADDREVRPFAARQLLVPGLGAPVVAMTRRLRGGGQRSADHHSIRADRDRLGDVTRTSDRAVGDHVDVAPAGLVEIVTPGLGHVGDRGGHRDLDAEDPTGRVGRRTAEPHQDTGRTGAHQVQGALVGGAAADDHRDVELVDELLQVERFASAGDMFGGDHGAADDEEVGPGGDHVGGELGGVLRGQRSGDRDARVAHLGHPLPDQCRLDRFGVDLLEPPGGRGRVLDAAELLQQRSRVVVAGPDALEIEHPETTEPAHLDRGLRRHDGVHRRSDEREVEAHRVDLPGEVHLLDTTRTPLGNDRDVVQGERGFGALAPTDVVHDFSFSDRGREDSRRGPRTNRPATAADVRPAWLSERHFSWVE</sequence>
<protein>
    <submittedName>
        <fullName evidence="2">Uncharacterized protein</fullName>
    </submittedName>
</protein>
<organism evidence="2">
    <name type="scientific">bioreactor metagenome</name>
    <dbReference type="NCBI Taxonomy" id="1076179"/>
    <lineage>
        <taxon>unclassified sequences</taxon>
        <taxon>metagenomes</taxon>
        <taxon>ecological metagenomes</taxon>
    </lineage>
</organism>
<feature type="compositionally biased region" description="Basic and acidic residues" evidence="1">
    <location>
        <begin position="129"/>
        <end position="138"/>
    </location>
</feature>
<evidence type="ECO:0000313" key="2">
    <source>
        <dbReference type="EMBL" id="MPM36133.1"/>
    </source>
</evidence>
<gene>
    <name evidence="2" type="ORF">SDC9_82728</name>
</gene>
<dbReference type="EMBL" id="VSSQ01007508">
    <property type="protein sequence ID" value="MPM36133.1"/>
    <property type="molecule type" value="Genomic_DNA"/>
</dbReference>
<accession>A0A644ZBN5</accession>
<proteinExistence type="predicted"/>
<feature type="compositionally biased region" description="Basic and acidic residues" evidence="1">
    <location>
        <begin position="370"/>
        <end position="381"/>
    </location>
</feature>
<comment type="caution">
    <text evidence="2">The sequence shown here is derived from an EMBL/GenBank/DDBJ whole genome shotgun (WGS) entry which is preliminary data.</text>
</comment>
<feature type="region of interest" description="Disordered" evidence="1">
    <location>
        <begin position="124"/>
        <end position="163"/>
    </location>
</feature>
<reference evidence="2" key="1">
    <citation type="submission" date="2019-08" db="EMBL/GenBank/DDBJ databases">
        <authorList>
            <person name="Kucharzyk K."/>
            <person name="Murdoch R.W."/>
            <person name="Higgins S."/>
            <person name="Loffler F."/>
        </authorList>
    </citation>
    <scope>NUCLEOTIDE SEQUENCE</scope>
</reference>
<name>A0A644ZBN5_9ZZZZ</name>
<feature type="region of interest" description="Disordered" evidence="1">
    <location>
        <begin position="370"/>
        <end position="394"/>
    </location>
</feature>
<dbReference type="AlphaFoldDB" id="A0A644ZBN5"/>